<evidence type="ECO:0000313" key="2">
    <source>
        <dbReference type="EMBL" id="XBV85050.1"/>
    </source>
</evidence>
<sequence>MRTFVLTALLAAAPLASAASVQEAQTLLDTGHWQEAVSMAAGLNSSAGYALAAEATTLGATTVADTAKKAMFQRAQGYANQAIKLDANNARAYFELARADGRLAQFSGILQSLGLAGDVKTALNKALALDPKLAGAYVALGLWNGELVGKGFIARQATGADANQIVPNFEKAISLEPTVLTHHYEYANALLAANSKRNRAAAIAQLQLAVALKPTTYWEEQDLKNAQAKLASLR</sequence>
<dbReference type="KEGG" id="dsc:ABOD76_16620"/>
<dbReference type="Gene3D" id="1.25.40.10">
    <property type="entry name" value="Tetratricopeptide repeat domain"/>
    <property type="match status" value="1"/>
</dbReference>
<reference evidence="2" key="1">
    <citation type="submission" date="2024-06" db="EMBL/GenBank/DDBJ databases">
        <title>Draft Genome Sequence of Deinococcus sonorensis Type Strain KR-87, a Biofilm Producing Representative of the Genus Deinococcus.</title>
        <authorList>
            <person name="Boren L.S."/>
            <person name="Grosso R.A."/>
            <person name="Hugenberg-Cox A.N."/>
            <person name="Hill J.T.E."/>
            <person name="Albert C.M."/>
            <person name="Tuohy J.M."/>
        </authorList>
    </citation>
    <scope>NUCLEOTIDE SEQUENCE</scope>
    <source>
        <strain evidence="2">KR-87</strain>
    </source>
</reference>
<name>A0AAU7U9R6_9DEIO</name>
<dbReference type="AlphaFoldDB" id="A0AAU7U9R6"/>
<proteinExistence type="predicted"/>
<keyword evidence="1" id="KW-0732">Signal</keyword>
<feature type="chain" id="PRO_5043649997" description="Tetratricopeptide repeat protein" evidence="1">
    <location>
        <begin position="19"/>
        <end position="234"/>
    </location>
</feature>
<feature type="signal peptide" evidence="1">
    <location>
        <begin position="1"/>
        <end position="18"/>
    </location>
</feature>
<accession>A0AAU7U9R6</accession>
<evidence type="ECO:0000256" key="1">
    <source>
        <dbReference type="SAM" id="SignalP"/>
    </source>
</evidence>
<dbReference type="InterPro" id="IPR011990">
    <property type="entry name" value="TPR-like_helical_dom_sf"/>
</dbReference>
<evidence type="ECO:0008006" key="3">
    <source>
        <dbReference type="Google" id="ProtNLM"/>
    </source>
</evidence>
<dbReference type="EMBL" id="CP158299">
    <property type="protein sequence ID" value="XBV85050.1"/>
    <property type="molecule type" value="Genomic_DNA"/>
</dbReference>
<gene>
    <name evidence="2" type="ORF">ABOD76_16620</name>
</gene>
<dbReference type="SUPFAM" id="SSF48452">
    <property type="entry name" value="TPR-like"/>
    <property type="match status" value="1"/>
</dbReference>
<organism evidence="2">
    <name type="scientific">Deinococcus sonorensis KR-87</name>
    <dbReference type="NCBI Taxonomy" id="694439"/>
    <lineage>
        <taxon>Bacteria</taxon>
        <taxon>Thermotogati</taxon>
        <taxon>Deinococcota</taxon>
        <taxon>Deinococci</taxon>
        <taxon>Deinococcales</taxon>
        <taxon>Deinococcaceae</taxon>
        <taxon>Deinococcus</taxon>
    </lineage>
</organism>
<protein>
    <recommendedName>
        <fullName evidence="3">Tetratricopeptide repeat protein</fullName>
    </recommendedName>
</protein>
<dbReference type="RefSeq" id="WP_350243087.1">
    <property type="nucleotide sequence ID" value="NZ_CP158299.1"/>
</dbReference>